<dbReference type="PANTHER" id="PTHR43685">
    <property type="entry name" value="GLYCOSYLTRANSFERASE"/>
    <property type="match status" value="1"/>
</dbReference>
<dbReference type="Proteomes" id="UP000066529">
    <property type="component" value="Chromosome"/>
</dbReference>
<dbReference type="Gene3D" id="3.90.550.10">
    <property type="entry name" value="Spore Coat Polysaccharide Biosynthesis Protein SpsA, Chain A"/>
    <property type="match status" value="1"/>
</dbReference>
<feature type="domain" description="Glycosyltransferase 2-like" evidence="2">
    <location>
        <begin position="8"/>
        <end position="175"/>
    </location>
</feature>
<sequence length="341" mass="38869">MDNVPKVSVVVCSYSHERYSDTIETIESLVKQSYQNIEIILVVDRNLDLFKDFNESDYLKSLDNLIIGFSNLPGLSNARNKGVELSSGSIIAFIDDDAIADTDWISNLAVFYKDPKVVSVGGPMKPLWISGEAKWIPEEFYWTMGCSYKSQKDTIHCVRSNFGSNMSFRSMVFSKVGLFNDKYGLINNNMRTGEETEFGIRILNTLNNSKIIYNPDAIVYHKIFEFRKSFAFLVRRCFGYGCAISNIGSQKKLVDNQLQSTETNFLSYLIKFSFPERLKNIIHLKSVYTNTANIVALFTFCMVVFVGFVSGEFIQLINSFSKVVLHFNESSHNYFGKEKTD</sequence>
<dbReference type="RefSeq" id="WP_048166637.1">
    <property type="nucleotide sequence ID" value="NZ_CP009501.1"/>
</dbReference>
<evidence type="ECO:0000256" key="1">
    <source>
        <dbReference type="SAM" id="Phobius"/>
    </source>
</evidence>
<evidence type="ECO:0000259" key="2">
    <source>
        <dbReference type="Pfam" id="PF00535"/>
    </source>
</evidence>
<evidence type="ECO:0000313" key="3">
    <source>
        <dbReference type="EMBL" id="AKB12484.1"/>
    </source>
</evidence>
<keyword evidence="1" id="KW-1133">Transmembrane helix</keyword>
<dbReference type="STRING" id="523844.MSTHT_0726"/>
<organism evidence="3 4">
    <name type="scientific">Methanosarcina thermophila (strain ATCC 43570 / DSM 1825 / OCM 12 / VKM B-1830 / TM-1)</name>
    <dbReference type="NCBI Taxonomy" id="523844"/>
    <lineage>
        <taxon>Archaea</taxon>
        <taxon>Methanobacteriati</taxon>
        <taxon>Methanobacteriota</taxon>
        <taxon>Stenosarchaea group</taxon>
        <taxon>Methanomicrobia</taxon>
        <taxon>Methanosarcinales</taxon>
        <taxon>Methanosarcinaceae</taxon>
        <taxon>Methanosarcina</taxon>
    </lineage>
</organism>
<evidence type="ECO:0000313" key="4">
    <source>
        <dbReference type="Proteomes" id="UP000066529"/>
    </source>
</evidence>
<dbReference type="PATRIC" id="fig|523844.20.peg.928"/>
<dbReference type="InterPro" id="IPR029044">
    <property type="entry name" value="Nucleotide-diphossugar_trans"/>
</dbReference>
<reference evidence="3 4" key="1">
    <citation type="submission" date="2014-07" db="EMBL/GenBank/DDBJ databases">
        <title>Methanogenic archaea and the global carbon cycle.</title>
        <authorList>
            <person name="Henriksen J.R."/>
            <person name="Luke J."/>
            <person name="Reinhart S."/>
            <person name="Benedict M.N."/>
            <person name="Youngblut N.D."/>
            <person name="Metcalf M.E."/>
            <person name="Whitaker R.J."/>
            <person name="Metcalf W.W."/>
        </authorList>
    </citation>
    <scope>NUCLEOTIDE SEQUENCE [LARGE SCALE GENOMIC DNA]</scope>
    <source>
        <strain evidence="4">ATCC 43570 / DSM 1825 / OCM 12 / VKM B-1830 / TM-1</strain>
    </source>
</reference>
<feature type="transmembrane region" description="Helical" evidence="1">
    <location>
        <begin position="294"/>
        <end position="314"/>
    </location>
</feature>
<dbReference type="KEGG" id="mthr:MSTHT_0726"/>
<proteinExistence type="predicted"/>
<dbReference type="InterPro" id="IPR050834">
    <property type="entry name" value="Glycosyltransf_2"/>
</dbReference>
<dbReference type="GeneID" id="24847636"/>
<gene>
    <name evidence="3" type="ORF">MSTHT_0726</name>
</gene>
<protein>
    <submittedName>
        <fullName evidence="3">Succinoglycan biosynthesis protein</fullName>
    </submittedName>
</protein>
<keyword evidence="1" id="KW-0812">Transmembrane</keyword>
<dbReference type="EMBL" id="CP009501">
    <property type="protein sequence ID" value="AKB12484.1"/>
    <property type="molecule type" value="Genomic_DNA"/>
</dbReference>
<dbReference type="InterPro" id="IPR001173">
    <property type="entry name" value="Glyco_trans_2-like"/>
</dbReference>
<dbReference type="HOGENOM" id="CLU_025996_19_2_2"/>
<dbReference type="AlphaFoldDB" id="A0A0E3H8J9"/>
<keyword evidence="1" id="KW-0472">Membrane</keyword>
<dbReference type="SUPFAM" id="SSF53448">
    <property type="entry name" value="Nucleotide-diphospho-sugar transferases"/>
    <property type="match status" value="1"/>
</dbReference>
<dbReference type="OrthoDB" id="46222at2157"/>
<dbReference type="PANTHER" id="PTHR43685:SF2">
    <property type="entry name" value="GLYCOSYLTRANSFERASE 2-LIKE DOMAIN-CONTAINING PROTEIN"/>
    <property type="match status" value="1"/>
</dbReference>
<dbReference type="Pfam" id="PF00535">
    <property type="entry name" value="Glycos_transf_2"/>
    <property type="match status" value="1"/>
</dbReference>
<accession>A0A0E3H8J9</accession>
<name>A0A0E3H8J9_METTT</name>